<keyword evidence="2" id="KW-0808">Transferase</keyword>
<evidence type="ECO:0000313" key="4">
    <source>
        <dbReference type="EMBL" id="KAF3963496.1"/>
    </source>
</evidence>
<gene>
    <name evidence="4" type="ORF">CMV_012123</name>
</gene>
<comment type="similarity">
    <text evidence="1">Belongs to the plant acyltransferase family.</text>
</comment>
<evidence type="ECO:0000256" key="1">
    <source>
        <dbReference type="ARBA" id="ARBA00009861"/>
    </source>
</evidence>
<dbReference type="PANTHER" id="PTHR31623">
    <property type="entry name" value="F21J9.9"/>
    <property type="match status" value="1"/>
</dbReference>
<protein>
    <submittedName>
        <fullName evidence="4">Uncharacterized protein</fullName>
    </submittedName>
</protein>
<organism evidence="4 5">
    <name type="scientific">Castanea mollissima</name>
    <name type="common">Chinese chestnut</name>
    <dbReference type="NCBI Taxonomy" id="60419"/>
    <lineage>
        <taxon>Eukaryota</taxon>
        <taxon>Viridiplantae</taxon>
        <taxon>Streptophyta</taxon>
        <taxon>Embryophyta</taxon>
        <taxon>Tracheophyta</taxon>
        <taxon>Spermatophyta</taxon>
        <taxon>Magnoliopsida</taxon>
        <taxon>eudicotyledons</taxon>
        <taxon>Gunneridae</taxon>
        <taxon>Pentapetalae</taxon>
        <taxon>rosids</taxon>
        <taxon>fabids</taxon>
        <taxon>Fagales</taxon>
        <taxon>Fagaceae</taxon>
        <taxon>Castanea</taxon>
    </lineage>
</organism>
<dbReference type="Gene3D" id="3.30.559.10">
    <property type="entry name" value="Chloramphenicol acetyltransferase-like domain"/>
    <property type="match status" value="2"/>
</dbReference>
<dbReference type="PANTHER" id="PTHR31623:SF83">
    <property type="entry name" value="ACETYL-COA-BENZYLALCOHOL ACETYLTRANSFERASE-LIKE"/>
    <property type="match status" value="1"/>
</dbReference>
<dbReference type="GO" id="GO:0016746">
    <property type="term" value="F:acyltransferase activity"/>
    <property type="evidence" value="ECO:0007669"/>
    <property type="project" value="UniProtKB-KW"/>
</dbReference>
<comment type="caution">
    <text evidence="4">The sequence shown here is derived from an EMBL/GenBank/DDBJ whole genome shotgun (WGS) entry which is preliminary data.</text>
</comment>
<keyword evidence="5" id="KW-1185">Reference proteome</keyword>
<proteinExistence type="inferred from homology"/>
<evidence type="ECO:0000256" key="3">
    <source>
        <dbReference type="ARBA" id="ARBA00023315"/>
    </source>
</evidence>
<dbReference type="Proteomes" id="UP000737018">
    <property type="component" value="Unassembled WGS sequence"/>
</dbReference>
<dbReference type="Pfam" id="PF02458">
    <property type="entry name" value="Transferase"/>
    <property type="match status" value="1"/>
</dbReference>
<dbReference type="AlphaFoldDB" id="A0A8J4RG86"/>
<dbReference type="EMBL" id="JRKL02001530">
    <property type="protein sequence ID" value="KAF3963496.1"/>
    <property type="molecule type" value="Genomic_DNA"/>
</dbReference>
<evidence type="ECO:0000313" key="5">
    <source>
        <dbReference type="Proteomes" id="UP000737018"/>
    </source>
</evidence>
<evidence type="ECO:0000256" key="2">
    <source>
        <dbReference type="ARBA" id="ARBA00022679"/>
    </source>
</evidence>
<reference evidence="4" key="1">
    <citation type="submission" date="2020-03" db="EMBL/GenBank/DDBJ databases">
        <title>Castanea mollissima Vanexum genome sequencing.</title>
        <authorList>
            <person name="Staton M."/>
        </authorList>
    </citation>
    <scope>NUCLEOTIDE SEQUENCE</scope>
    <source>
        <tissue evidence="4">Leaf</tissue>
    </source>
</reference>
<dbReference type="OrthoDB" id="671439at2759"/>
<name>A0A8J4RG86_9ROSI</name>
<accession>A0A8J4RG86</accession>
<dbReference type="InterPro" id="IPR023213">
    <property type="entry name" value="CAT-like_dom_sf"/>
</dbReference>
<sequence>MKVQILSRKLIKPATPTPPHLGSLKTSSIDQLATPTYVALILYYNANGDENENDKRIKYLEKSLTEVLTLYYPLAGRYIKDDQLVDCNDEGVEYLEAQVSGQLAQFLEGEVKPELLNHLLPYPTTSATTPLALVQVNMFECGGLAIGLFCSHTIADGFSVTTFLNAWARACKTSGINEVVHPSFDLPSFFPPREIKIMPAAPPTKPGTPNEIITKRFVFNGAAVSSLKAIAKVGAYDSESLTKNQPSRVMVVTALIWKALIAVAQAKHGHLRPSILCHSLNLRGRTALPIPDNSFGNFYRVANARFGGDRDSKVELHELVGSLYDSLKNALDDCRKPQNGDYLVTMMTNSLREIGEELERGETDIFLLTSWCRFSLYEADFGWGKPTWMSSIAFPVELVLLHDTKDGHGIEAWVSLHEKAMLLFQNYPEIKAFTSQNLASSLDLVPPN</sequence>
<keyword evidence="3" id="KW-0012">Acyltransferase</keyword>